<protein>
    <recommendedName>
        <fullName evidence="2">Methyltransferase type 11 domain-containing protein</fullName>
    </recommendedName>
</protein>
<evidence type="ECO:0000313" key="4">
    <source>
        <dbReference type="Proteomes" id="UP000033860"/>
    </source>
</evidence>
<dbReference type="SUPFAM" id="SSF53335">
    <property type="entry name" value="S-adenosyl-L-methionine-dependent methyltransferases"/>
    <property type="match status" value="1"/>
</dbReference>
<comment type="caution">
    <text evidence="3">The sequence shown here is derived from an EMBL/GenBank/DDBJ whole genome shotgun (WGS) entry which is preliminary data.</text>
</comment>
<keyword evidence="1" id="KW-0472">Membrane</keyword>
<sequence length="262" mass="30615">MAKIETLLKNKNYRVRRGRGKLPKNPSIIRERLKPRLYDYTYIMTLSFRETFERMLELVGKKASPLKILDLGCGYKPYQAFFPNDQYIGVDLDLNSYADVIANNEQLPFKDNVFDVIILSEVLEHCDNEYQVVSELKRVAKNQALVYLSIPFIFPLHGIPHDFNRFTKYKLQSLFKRDKIILLRGSNNLFASLFIFSNIVVRILFGTLKIIYPIYIVNNLLSLAVGQLSRLYRDKKGFIAEYWDYALSAFPIGYSMIVRIKK</sequence>
<reference evidence="3 4" key="1">
    <citation type="journal article" date="2015" name="Nature">
        <title>rRNA introns, odd ribosomes, and small enigmatic genomes across a large radiation of phyla.</title>
        <authorList>
            <person name="Brown C.T."/>
            <person name="Hug L.A."/>
            <person name="Thomas B.C."/>
            <person name="Sharon I."/>
            <person name="Castelle C.J."/>
            <person name="Singh A."/>
            <person name="Wilkins M.J."/>
            <person name="Williams K.H."/>
            <person name="Banfield J.F."/>
        </authorList>
    </citation>
    <scope>NUCLEOTIDE SEQUENCE [LARGE SCALE GENOMIC DNA]</scope>
</reference>
<keyword evidence="1" id="KW-0812">Transmembrane</keyword>
<evidence type="ECO:0000313" key="3">
    <source>
        <dbReference type="EMBL" id="KKU61714.1"/>
    </source>
</evidence>
<name>A0A0G1RWN2_9BACT</name>
<dbReference type="AlphaFoldDB" id="A0A0G1RWN2"/>
<dbReference type="Pfam" id="PF08241">
    <property type="entry name" value="Methyltransf_11"/>
    <property type="match status" value="1"/>
</dbReference>
<evidence type="ECO:0000256" key="1">
    <source>
        <dbReference type="SAM" id="Phobius"/>
    </source>
</evidence>
<evidence type="ECO:0000259" key="2">
    <source>
        <dbReference type="Pfam" id="PF08241"/>
    </source>
</evidence>
<feature type="transmembrane region" description="Helical" evidence="1">
    <location>
        <begin position="210"/>
        <end position="228"/>
    </location>
</feature>
<keyword evidence="1" id="KW-1133">Transmembrane helix</keyword>
<dbReference type="InterPro" id="IPR013216">
    <property type="entry name" value="Methyltransf_11"/>
</dbReference>
<accession>A0A0G1RWN2</accession>
<dbReference type="Gene3D" id="3.40.50.150">
    <property type="entry name" value="Vaccinia Virus protein VP39"/>
    <property type="match status" value="1"/>
</dbReference>
<organism evidence="3 4">
    <name type="scientific">Candidatus Beckwithbacteria bacterium GW2011_GWB1_47_15</name>
    <dbReference type="NCBI Taxonomy" id="1618371"/>
    <lineage>
        <taxon>Bacteria</taxon>
        <taxon>Candidatus Beckwithiibacteriota</taxon>
    </lineage>
</organism>
<feature type="domain" description="Methyltransferase type 11" evidence="2">
    <location>
        <begin position="69"/>
        <end position="147"/>
    </location>
</feature>
<dbReference type="GO" id="GO:0008757">
    <property type="term" value="F:S-adenosylmethionine-dependent methyltransferase activity"/>
    <property type="evidence" value="ECO:0007669"/>
    <property type="project" value="InterPro"/>
</dbReference>
<dbReference type="Proteomes" id="UP000033860">
    <property type="component" value="Unassembled WGS sequence"/>
</dbReference>
<gene>
    <name evidence="3" type="ORF">UX85_C0002G0094</name>
</gene>
<feature type="transmembrane region" description="Helical" evidence="1">
    <location>
        <begin position="181"/>
        <end position="204"/>
    </location>
</feature>
<proteinExistence type="predicted"/>
<dbReference type="EMBL" id="LCNT01000002">
    <property type="protein sequence ID" value="KKU61714.1"/>
    <property type="molecule type" value="Genomic_DNA"/>
</dbReference>
<dbReference type="InterPro" id="IPR029063">
    <property type="entry name" value="SAM-dependent_MTases_sf"/>
</dbReference>